<feature type="region of interest" description="Disordered" evidence="1">
    <location>
        <begin position="1"/>
        <end position="60"/>
    </location>
</feature>
<feature type="compositionally biased region" description="Polar residues" evidence="1">
    <location>
        <begin position="20"/>
        <end position="30"/>
    </location>
</feature>
<evidence type="ECO:0000313" key="2">
    <source>
        <dbReference type="WBParaSite" id="MCU_005087-RA"/>
    </source>
</evidence>
<reference evidence="2" key="1">
    <citation type="submission" date="2019-11" db="UniProtKB">
        <authorList>
            <consortium name="WormBaseParasite"/>
        </authorList>
    </citation>
    <scope>IDENTIFICATION</scope>
</reference>
<accession>A0A5K3F5U6</accession>
<proteinExistence type="predicted"/>
<name>A0A5K3F5U6_MESCO</name>
<feature type="compositionally biased region" description="Basic residues" evidence="1">
    <location>
        <begin position="74"/>
        <end position="85"/>
    </location>
</feature>
<feature type="compositionally biased region" description="Low complexity" evidence="1">
    <location>
        <begin position="45"/>
        <end position="57"/>
    </location>
</feature>
<feature type="compositionally biased region" description="Acidic residues" evidence="1">
    <location>
        <begin position="1"/>
        <end position="13"/>
    </location>
</feature>
<protein>
    <submittedName>
        <fullName evidence="2">RAD51_interact domain-containing protein</fullName>
    </submittedName>
</protein>
<sequence length="85" mass="9334">KRADEATSEESDSEVGWSKGSASEVSSHGGTPTRAAPKRRRTLIAPAASPSTPVPSVRMRRRQKTLMPVASGRHSIRNYFKRNDE</sequence>
<organism evidence="2">
    <name type="scientific">Mesocestoides corti</name>
    <name type="common">Flatworm</name>
    <dbReference type="NCBI Taxonomy" id="53468"/>
    <lineage>
        <taxon>Eukaryota</taxon>
        <taxon>Metazoa</taxon>
        <taxon>Spiralia</taxon>
        <taxon>Lophotrochozoa</taxon>
        <taxon>Platyhelminthes</taxon>
        <taxon>Cestoda</taxon>
        <taxon>Eucestoda</taxon>
        <taxon>Cyclophyllidea</taxon>
        <taxon>Mesocestoididae</taxon>
        <taxon>Mesocestoides</taxon>
    </lineage>
</organism>
<evidence type="ECO:0000256" key="1">
    <source>
        <dbReference type="SAM" id="MobiDB-lite"/>
    </source>
</evidence>
<dbReference type="WBParaSite" id="MCU_005087-RA">
    <property type="protein sequence ID" value="MCU_005087-RA"/>
    <property type="gene ID" value="MCU_005087"/>
</dbReference>
<feature type="region of interest" description="Disordered" evidence="1">
    <location>
        <begin position="66"/>
        <end position="85"/>
    </location>
</feature>
<dbReference type="AlphaFoldDB" id="A0A5K3F5U6"/>